<feature type="transmembrane region" description="Helical" evidence="2">
    <location>
        <begin position="1094"/>
        <end position="1111"/>
    </location>
</feature>
<feature type="region of interest" description="Disordered" evidence="1">
    <location>
        <begin position="185"/>
        <end position="272"/>
    </location>
</feature>
<feature type="transmembrane region" description="Helical" evidence="2">
    <location>
        <begin position="1160"/>
        <end position="1183"/>
    </location>
</feature>
<feature type="region of interest" description="Disordered" evidence="1">
    <location>
        <begin position="665"/>
        <end position="689"/>
    </location>
</feature>
<reference evidence="3 4" key="1">
    <citation type="submission" date="2019-02" db="EMBL/GenBank/DDBJ databases">
        <title>Haloarcula mannanilyticum sp. nov., a mannan degrading haloarchaeon isolated from commercial salt.</title>
        <authorList>
            <person name="Enomoto S."/>
            <person name="Shimane Y."/>
            <person name="Kamekura M."/>
            <person name="Ito T."/>
            <person name="Moriya O."/>
            <person name="Ihara K."/>
            <person name="Takahashi-Ando N."/>
            <person name="Fukushima Y."/>
            <person name="Yoshida Y."/>
            <person name="Usama R."/>
            <person name="Takai K."/>
            <person name="Minegishi H."/>
        </authorList>
    </citation>
    <scope>NUCLEOTIDE SEQUENCE [LARGE SCALE GENOMIC DNA]</scope>
    <source>
        <strain evidence="3 4">MD130-1</strain>
    </source>
</reference>
<keyword evidence="4" id="KW-1185">Reference proteome</keyword>
<keyword evidence="2" id="KW-0472">Membrane</keyword>
<dbReference type="EMBL" id="BIXZ01000001">
    <property type="protein sequence ID" value="GCF13252.1"/>
    <property type="molecule type" value="Genomic_DNA"/>
</dbReference>
<protein>
    <submittedName>
        <fullName evidence="3">Uncharacterized protein</fullName>
    </submittedName>
</protein>
<feature type="region of interest" description="Disordered" evidence="1">
    <location>
        <begin position="73"/>
        <end position="152"/>
    </location>
</feature>
<feature type="compositionally biased region" description="Polar residues" evidence="1">
    <location>
        <begin position="185"/>
        <end position="197"/>
    </location>
</feature>
<feature type="compositionally biased region" description="Low complexity" evidence="1">
    <location>
        <begin position="125"/>
        <end position="145"/>
    </location>
</feature>
<evidence type="ECO:0000313" key="3">
    <source>
        <dbReference type="EMBL" id="GCF13252.1"/>
    </source>
</evidence>
<feature type="compositionally biased region" description="Polar residues" evidence="1">
    <location>
        <begin position="252"/>
        <end position="272"/>
    </location>
</feature>
<gene>
    <name evidence="3" type="ORF">Harman_11870</name>
</gene>
<feature type="transmembrane region" description="Helical" evidence="2">
    <location>
        <begin position="1123"/>
        <end position="1140"/>
    </location>
</feature>
<feature type="region of interest" description="Disordered" evidence="1">
    <location>
        <begin position="981"/>
        <end position="1004"/>
    </location>
</feature>
<keyword evidence="2" id="KW-1133">Transmembrane helix</keyword>
<comment type="caution">
    <text evidence="3">The sequence shown here is derived from an EMBL/GenBank/DDBJ whole genome shotgun (WGS) entry which is preliminary data.</text>
</comment>
<evidence type="ECO:0000313" key="4">
    <source>
        <dbReference type="Proteomes" id="UP000304382"/>
    </source>
</evidence>
<feature type="compositionally biased region" description="Low complexity" evidence="1">
    <location>
        <begin position="87"/>
        <end position="103"/>
    </location>
</feature>
<evidence type="ECO:0000256" key="1">
    <source>
        <dbReference type="SAM" id="MobiDB-lite"/>
    </source>
</evidence>
<accession>A0A4C2EFW7</accession>
<organism evidence="3 4">
    <name type="scientific">Haloarcula mannanilytica</name>
    <dbReference type="NCBI Taxonomy" id="2509225"/>
    <lineage>
        <taxon>Archaea</taxon>
        <taxon>Methanobacteriati</taxon>
        <taxon>Methanobacteriota</taxon>
        <taxon>Stenosarchaea group</taxon>
        <taxon>Halobacteria</taxon>
        <taxon>Halobacteriales</taxon>
        <taxon>Haloarculaceae</taxon>
        <taxon>Haloarcula</taxon>
    </lineage>
</organism>
<evidence type="ECO:0000256" key="2">
    <source>
        <dbReference type="SAM" id="Phobius"/>
    </source>
</evidence>
<sequence>MDWRGEGVSSVRNRAFAALFALLLLASPATTALGAGDVSFTGEVKLSGQPASDGTTFSYDLTDLDSASTPTVEFTGETATEWDNETSAGVSSGSSLDLSVAGDQDPTGPSVNGEPVVEFTGTEQTTSWSASATGATSGSTKSVSVPGNVDPDAETVEFTGTEQTTARTVSQSNLANGDSFSYSVGGNIPATNPQVTFTGDSTTASGSGSGTGSGSVDVGGNLQPTDESVSVTGDTSTTSQTLSGSIPAGGSDSISLTSNLDPNGPSANGEPTIQVTASNYSPGAASWNFPSDQYDPNTHGILIDVKKSSIEELKLTGAPNLEGATEIEVRRESDGDLLTSYSADPNNGKTVTIPWEQGTGEYAVVVPDATNTDYPVPLEDFSNNEVSNADGNIVAIGEYVGGSIAKGDRASLRVFSAVDYVEPPGSPTISASDGTSVSFSSMSNGETVTKEFDITESATSLSVSANSGQYDFTLDYTERTATEDPSIDIDGDGTAEASWSGIYSAGASTTTKSVGGLSVGDNSVSTSTTNGPQPDWSLSWTERTATEDPSIDLDGDGSTDASYTGVLKSGETHTASVSDLSTGSHTASVSTGHQVDVDIDMTVRTASEDPGLDLDGDGVTDASYSGILRSGETASVSAETLSEGSTTLETSLTAGSVDYTVSATGRTHTEDPSVDLDGDGSTEVSHSGIISPGATETYELADLSTSTSSATVSTAAGTSDVSFRFKERQRSVDPAIIINGNRAGYTGTLDDGQTVQVDGSSSWLASGDNTVEVRVGEGVSSDAPNPQVQMVYTHDATDRINQTYTDETWSERYNVEKQFNASQNDVTVDLDHSSEIVAVRSLEYRTNGGSWQELTSQAYELNGTTVRADIGDVQAGDTVEVRDAASKVQVHNGEITVEETTAPGQRLDTAIRMDSWSSDSYIKVRNSSDLVRYTYNESWSAPDEYVEIYETGEQRLYMPGASGGSLARVSTIPVEVDAETGGARVSVEDPTRSEPEFVVDPGPGGSGDTVAFTYLNAQDDTDYVLWSATEEIVRDSGTANSPITLTDDDSDETLAFLIDDTGSSGPTNETGPTSLDELSGAAQGAVGSTSLGDVGIIVVVAVVIAGAWVISRQFGDANLGWQTLFVAEAVVGGVLALELLSQYSLAGGIAVGFARFLEGVGLGLAEAMPLALIVVGALGYLAVRRWGRPQVVVNRSFSLGGSERGENRK</sequence>
<dbReference type="Proteomes" id="UP000304382">
    <property type="component" value="Unassembled WGS sequence"/>
</dbReference>
<dbReference type="AlphaFoldDB" id="A0A4C2EFW7"/>
<keyword evidence="2" id="KW-0812">Transmembrane</keyword>
<feature type="compositionally biased region" description="Basic and acidic residues" evidence="1">
    <location>
        <begin position="986"/>
        <end position="995"/>
    </location>
</feature>
<name>A0A4C2EFW7_9EURY</name>
<feature type="compositionally biased region" description="Low complexity" evidence="1">
    <location>
        <begin position="214"/>
        <end position="245"/>
    </location>
</feature>
<proteinExistence type="predicted"/>